<reference evidence="1" key="2">
    <citation type="journal article" date="2023" name="IMA Fungus">
        <title>Comparative genomic study of the Penicillium genus elucidates a diverse pangenome and 15 lateral gene transfer events.</title>
        <authorList>
            <person name="Petersen C."/>
            <person name="Sorensen T."/>
            <person name="Nielsen M.R."/>
            <person name="Sondergaard T.E."/>
            <person name="Sorensen J.L."/>
            <person name="Fitzpatrick D.A."/>
            <person name="Frisvad J.C."/>
            <person name="Nielsen K.L."/>
        </authorList>
    </citation>
    <scope>NUCLEOTIDE SEQUENCE</scope>
    <source>
        <strain evidence="1">IBT 16849</strain>
    </source>
</reference>
<evidence type="ECO:0000313" key="1">
    <source>
        <dbReference type="EMBL" id="KAJ5189079.1"/>
    </source>
</evidence>
<organism evidence="1 2">
    <name type="scientific">Penicillium cf. griseofulvum</name>
    <dbReference type="NCBI Taxonomy" id="2972120"/>
    <lineage>
        <taxon>Eukaryota</taxon>
        <taxon>Fungi</taxon>
        <taxon>Dikarya</taxon>
        <taxon>Ascomycota</taxon>
        <taxon>Pezizomycotina</taxon>
        <taxon>Eurotiomycetes</taxon>
        <taxon>Eurotiomycetidae</taxon>
        <taxon>Eurotiales</taxon>
        <taxon>Aspergillaceae</taxon>
        <taxon>Penicillium</taxon>
    </lineage>
</organism>
<accession>A0A9W9J3G5</accession>
<comment type="caution">
    <text evidence="1">The sequence shown here is derived from an EMBL/GenBank/DDBJ whole genome shotgun (WGS) entry which is preliminary data.</text>
</comment>
<dbReference type="Proteomes" id="UP001150879">
    <property type="component" value="Unassembled WGS sequence"/>
</dbReference>
<sequence>MRLFEKLEVTDYATLMACNMDIFNTKLGDEDDVLDCACTQSTCCSSDDDPLRDGEGLEDDDEAVDFKKRNLDSRGSPWGSNIEFNTVEHYIELNTPQEFLRNAFRGILQSGEQPRNPALPRAYIEAPNTPMLRNAPPMIGGVASSTPLVRVMNALGSRTNDQHFLVLLSALNGVKSKMWLTKDPYKNTTMTNAINHDDPATVLQNIRSVITFMNYLNDPRVRPHMVSTAHEVRTEFGLSDRQWISDGNTPANAQDCEDREEVTPVLGVLDEYKAAASEMEIDLDGLD</sequence>
<dbReference type="OrthoDB" id="73875at2759"/>
<dbReference type="EMBL" id="JAPQKP010000005">
    <property type="protein sequence ID" value="KAJ5189079.1"/>
    <property type="molecule type" value="Genomic_DNA"/>
</dbReference>
<proteinExistence type="predicted"/>
<keyword evidence="2" id="KW-1185">Reference proteome</keyword>
<name>A0A9W9J3G5_9EURO</name>
<dbReference type="AlphaFoldDB" id="A0A9W9J3G5"/>
<gene>
    <name evidence="1" type="ORF">N7472_008093</name>
</gene>
<protein>
    <submittedName>
        <fullName evidence="1">Uncharacterized protein</fullName>
    </submittedName>
</protein>
<evidence type="ECO:0000313" key="2">
    <source>
        <dbReference type="Proteomes" id="UP001150879"/>
    </source>
</evidence>
<reference evidence="1" key="1">
    <citation type="submission" date="2022-11" db="EMBL/GenBank/DDBJ databases">
        <authorList>
            <person name="Petersen C."/>
        </authorList>
    </citation>
    <scope>NUCLEOTIDE SEQUENCE</scope>
    <source>
        <strain evidence="1">IBT 16849</strain>
    </source>
</reference>